<feature type="region of interest" description="Disordered" evidence="1">
    <location>
        <begin position="28"/>
        <end position="52"/>
    </location>
</feature>
<accession>A0A2N3WU12</accession>
<evidence type="ECO:0000256" key="1">
    <source>
        <dbReference type="SAM" id="MobiDB-lite"/>
    </source>
</evidence>
<dbReference type="EMBL" id="PJMY01000003">
    <property type="protein sequence ID" value="PKV97367.1"/>
    <property type="molecule type" value="Genomic_DNA"/>
</dbReference>
<evidence type="ECO:0000313" key="2">
    <source>
        <dbReference type="EMBL" id="PKV97367.1"/>
    </source>
</evidence>
<reference evidence="2 3" key="1">
    <citation type="submission" date="2017-12" db="EMBL/GenBank/DDBJ databases">
        <title>Sequencing the genomes of 1000 Actinobacteria strains.</title>
        <authorList>
            <person name="Klenk H.-P."/>
        </authorList>
    </citation>
    <scope>NUCLEOTIDE SEQUENCE [LARGE SCALE GENOMIC DNA]</scope>
    <source>
        <strain evidence="2 3">DSM 45165</strain>
    </source>
</reference>
<organism evidence="2 3">
    <name type="scientific">Amycolatopsis echigonensis</name>
    <dbReference type="NCBI Taxonomy" id="2576905"/>
    <lineage>
        <taxon>Bacteria</taxon>
        <taxon>Bacillati</taxon>
        <taxon>Actinomycetota</taxon>
        <taxon>Actinomycetes</taxon>
        <taxon>Pseudonocardiales</taxon>
        <taxon>Pseudonocardiaceae</taxon>
        <taxon>Amycolatopsis</taxon>
    </lineage>
</organism>
<evidence type="ECO:0000313" key="3">
    <source>
        <dbReference type="Proteomes" id="UP000233750"/>
    </source>
</evidence>
<protein>
    <submittedName>
        <fullName evidence="2">Uncharacterized protein</fullName>
    </submittedName>
</protein>
<dbReference type="AlphaFoldDB" id="A0A2N3WU12"/>
<feature type="compositionally biased region" description="Basic and acidic residues" evidence="1">
    <location>
        <begin position="28"/>
        <end position="45"/>
    </location>
</feature>
<gene>
    <name evidence="2" type="ORF">ATK30_8348</name>
</gene>
<dbReference type="Proteomes" id="UP000233750">
    <property type="component" value="Unassembled WGS sequence"/>
</dbReference>
<sequence>MCGRDSGGCSGAEFRAAVEFAVAVAGREGPHEVSAEPRRADESRSHRGAGPLPYVVGPNTPLYIVRACGTNQPWDSAARNGAQAYSTTDTLWIRQRLAEYEGYTGQQVVAGLDKALACGKTVSADHNLAFVTRFSKHGKGLPENSELTVKTRFSVPGTTDPQLGFCGQFAEARTTGCVLVLARGNHVLAVATTDYQAGQVSMAAQQAELTRLAPTFIAAFDQD</sequence>
<name>A0A2N3WU12_9PSEU</name>
<keyword evidence="3" id="KW-1185">Reference proteome</keyword>
<proteinExistence type="predicted"/>
<comment type="caution">
    <text evidence="2">The sequence shown here is derived from an EMBL/GenBank/DDBJ whole genome shotgun (WGS) entry which is preliminary data.</text>
</comment>